<protein>
    <recommendedName>
        <fullName evidence="3">Lipoprotein</fullName>
    </recommendedName>
</protein>
<accession>A0A1F6GXK6</accession>
<dbReference type="Pfam" id="PF19795">
    <property type="entry name" value="DUF6279"/>
    <property type="match status" value="1"/>
</dbReference>
<evidence type="ECO:0000313" key="1">
    <source>
        <dbReference type="EMBL" id="OGH02792.1"/>
    </source>
</evidence>
<comment type="caution">
    <text evidence="1">The sequence shown here is derived from an EMBL/GenBank/DDBJ whole genome shotgun (WGS) entry which is preliminary data.</text>
</comment>
<proteinExistence type="predicted"/>
<dbReference type="PIRSF" id="PIRSF028200">
    <property type="entry name" value="UCP028200"/>
    <property type="match status" value="1"/>
</dbReference>
<dbReference type="PROSITE" id="PS51257">
    <property type="entry name" value="PROKAR_LIPOPROTEIN"/>
    <property type="match status" value="1"/>
</dbReference>
<gene>
    <name evidence="1" type="ORF">A2557_02965</name>
</gene>
<dbReference type="Proteomes" id="UP000177583">
    <property type="component" value="Unassembled WGS sequence"/>
</dbReference>
<dbReference type="AlphaFoldDB" id="A0A1F6GXK6"/>
<sequence>MKARALSLVWVLLALAVLLAGCSSLRLGYPWADWYLLRQVNSYFDLTGPQKKEAKARIAQLALWHRTQELPEYAAYLTEIGAKVDQGLTRPDLDRFFARYQELRHRFYAGLVGQAAPWMAGLEPGQFGLLQKKLAEENQELEEDLIKPASEQEAKRIKWVAGLLEDWIGDLTPAQREQTKTFLAGQPSLEPDRLAYRKSSQREFFARLPELKTPEAFQAELTQLWVTSYEEEISPYQAKVLATQEAYKRFLLELALNLTREQKRHLQRKVGAVVSDLIALSR</sequence>
<reference evidence="1 2" key="1">
    <citation type="journal article" date="2016" name="Nat. Commun.">
        <title>Thousands of microbial genomes shed light on interconnected biogeochemical processes in an aquifer system.</title>
        <authorList>
            <person name="Anantharaman K."/>
            <person name="Brown C.T."/>
            <person name="Hug L.A."/>
            <person name="Sharon I."/>
            <person name="Castelle C.J."/>
            <person name="Probst A.J."/>
            <person name="Thomas B.C."/>
            <person name="Singh A."/>
            <person name="Wilkins M.J."/>
            <person name="Karaoz U."/>
            <person name="Brodie E.L."/>
            <person name="Williams K.H."/>
            <person name="Hubbard S.S."/>
            <person name="Banfield J.F."/>
        </authorList>
    </citation>
    <scope>NUCLEOTIDE SEQUENCE [LARGE SCALE GENOMIC DNA]</scope>
</reference>
<name>A0A1F6GXK6_9PROT</name>
<dbReference type="EMBL" id="MFNF01000019">
    <property type="protein sequence ID" value="OGH02792.1"/>
    <property type="molecule type" value="Genomic_DNA"/>
</dbReference>
<evidence type="ECO:0000313" key="2">
    <source>
        <dbReference type="Proteomes" id="UP000177583"/>
    </source>
</evidence>
<dbReference type="InterPro" id="IPR016875">
    <property type="entry name" value="UCP028200"/>
</dbReference>
<evidence type="ECO:0008006" key="3">
    <source>
        <dbReference type="Google" id="ProtNLM"/>
    </source>
</evidence>
<organism evidence="1 2">
    <name type="scientific">Candidatus Lambdaproteobacteria bacterium RIFOXYD2_FULL_56_26</name>
    <dbReference type="NCBI Taxonomy" id="1817773"/>
    <lineage>
        <taxon>Bacteria</taxon>
        <taxon>Pseudomonadati</taxon>
        <taxon>Pseudomonadota</taxon>
        <taxon>Candidatus Lambdaproteobacteria</taxon>
    </lineage>
</organism>